<proteinExistence type="predicted"/>
<dbReference type="GO" id="GO:0003700">
    <property type="term" value="F:DNA-binding transcription factor activity"/>
    <property type="evidence" value="ECO:0007669"/>
    <property type="project" value="TreeGrafter"/>
</dbReference>
<keyword evidence="1 2" id="KW-0238">DNA-binding</keyword>
<dbReference type="KEGG" id="bsed:DN745_04095"/>
<evidence type="ECO:0000256" key="2">
    <source>
        <dbReference type="PROSITE-ProRule" id="PRU00335"/>
    </source>
</evidence>
<evidence type="ECO:0000313" key="4">
    <source>
        <dbReference type="EMBL" id="AWV88559.1"/>
    </source>
</evidence>
<accession>A0A2Z4FI16</accession>
<evidence type="ECO:0000256" key="1">
    <source>
        <dbReference type="ARBA" id="ARBA00023125"/>
    </source>
</evidence>
<dbReference type="PRINTS" id="PR00455">
    <property type="entry name" value="HTHTETR"/>
</dbReference>
<dbReference type="Proteomes" id="UP000249799">
    <property type="component" value="Chromosome"/>
</dbReference>
<dbReference type="PANTHER" id="PTHR30055:SF223">
    <property type="entry name" value="HTH-TYPE TRANSCRIPTIONAL REGULATOR UIDR"/>
    <property type="match status" value="1"/>
</dbReference>
<dbReference type="InterPro" id="IPR009057">
    <property type="entry name" value="Homeodomain-like_sf"/>
</dbReference>
<feature type="domain" description="HTH tetR-type" evidence="3">
    <location>
        <begin position="10"/>
        <end position="69"/>
    </location>
</feature>
<name>A0A2Z4FI16_9DELT</name>
<dbReference type="SUPFAM" id="SSF46689">
    <property type="entry name" value="Homeodomain-like"/>
    <property type="match status" value="1"/>
</dbReference>
<dbReference type="PROSITE" id="PS50977">
    <property type="entry name" value="HTH_TETR_2"/>
    <property type="match status" value="1"/>
</dbReference>
<dbReference type="InterPro" id="IPR050109">
    <property type="entry name" value="HTH-type_TetR-like_transc_reg"/>
</dbReference>
<dbReference type="EMBL" id="CP030032">
    <property type="protein sequence ID" value="AWV88559.1"/>
    <property type="molecule type" value="Genomic_DNA"/>
</dbReference>
<dbReference type="OrthoDB" id="8535430at2"/>
<dbReference type="Gene3D" id="1.10.357.10">
    <property type="entry name" value="Tetracycline Repressor, domain 2"/>
    <property type="match status" value="1"/>
</dbReference>
<reference evidence="4 5" key="1">
    <citation type="submission" date="2018-06" db="EMBL/GenBank/DDBJ databases">
        <title>Lujinxingia sediminis gen. nov. sp. nov., a new facultative anaerobic member of the class Deltaproteobacteria, and proposal of Lujinxingaceae fam. nov.</title>
        <authorList>
            <person name="Guo L.-Y."/>
            <person name="Li C.-M."/>
            <person name="Wang S."/>
            <person name="Du Z.-J."/>
        </authorList>
    </citation>
    <scope>NUCLEOTIDE SEQUENCE [LARGE SCALE GENOMIC DNA]</scope>
    <source>
        <strain evidence="4 5">FA350</strain>
    </source>
</reference>
<feature type="DNA-binding region" description="H-T-H motif" evidence="2">
    <location>
        <begin position="32"/>
        <end position="51"/>
    </location>
</feature>
<dbReference type="AlphaFoldDB" id="A0A2Z4FI16"/>
<protein>
    <recommendedName>
        <fullName evidence="3">HTH tetR-type domain-containing protein</fullName>
    </recommendedName>
</protein>
<evidence type="ECO:0000313" key="5">
    <source>
        <dbReference type="Proteomes" id="UP000249799"/>
    </source>
</evidence>
<keyword evidence="5" id="KW-1185">Reference proteome</keyword>
<dbReference type="RefSeq" id="WP_111332417.1">
    <property type="nucleotide sequence ID" value="NZ_CP030032.1"/>
</dbReference>
<evidence type="ECO:0000259" key="3">
    <source>
        <dbReference type="PROSITE" id="PS50977"/>
    </source>
</evidence>
<organism evidence="4 5">
    <name type="scientific">Bradymonas sediminis</name>
    <dbReference type="NCBI Taxonomy" id="1548548"/>
    <lineage>
        <taxon>Bacteria</taxon>
        <taxon>Deltaproteobacteria</taxon>
        <taxon>Bradymonadales</taxon>
        <taxon>Bradymonadaceae</taxon>
        <taxon>Bradymonas</taxon>
    </lineage>
</organism>
<sequence>MSRTSSDNSEPTRAKILAGAMSVFADQGTRVPVQQILEGADVSRRTFYRFFSNREAVMLALYEFGTEMLLKNCRASIQRAETPAEVVAGCIDAHLAGVSTLGRLVYLLGGEAQSPDSPLYAPRMRTHKALAELVREALADDLPDTCDPLLVSSLLIALESIARTVLQDEGRRVEAEMVERARAVMMRLATATLLAPAGGGVTRLPEE</sequence>
<dbReference type="InterPro" id="IPR001647">
    <property type="entry name" value="HTH_TetR"/>
</dbReference>
<gene>
    <name evidence="4" type="ORF">DN745_04095</name>
</gene>
<dbReference type="Pfam" id="PF00440">
    <property type="entry name" value="TetR_N"/>
    <property type="match status" value="1"/>
</dbReference>
<dbReference type="PANTHER" id="PTHR30055">
    <property type="entry name" value="HTH-TYPE TRANSCRIPTIONAL REGULATOR RUTR"/>
    <property type="match status" value="1"/>
</dbReference>
<dbReference type="GO" id="GO:0000976">
    <property type="term" value="F:transcription cis-regulatory region binding"/>
    <property type="evidence" value="ECO:0007669"/>
    <property type="project" value="TreeGrafter"/>
</dbReference>